<sequence length="387" mass="43275">MALWTPSHAKECIVPLNSLLNHPNANTVQYLNEEQRNIHIWNSRPSKISQGGGASQFQLIANLPLGCWAETPNREVTTYELYRWLLSMCTPGGANPIQFLENTVNPQDYFSLLWLPRDPRNGGPFPLTDAHLTQFGLVPPGPQAMQPGHYVMAQTQRSNGQLLLRLHTFETHDFAITMRQISRGGTASVLNTEGNRKDAVIKDVRTRDKKCRATGQEAPYGSRGLNFSGLEVAHIYPLGSVENFLDAFGQRLHQRRLYTPLGLPAGLLRKKDIDIVQNAMVLRADVHSQFDEYQFGFVTYRKDSSLIKPEIRVFEKNGAPSISKDQVHYLQGIARSQTEDINVVLLIQHFLTGLLWHVAGNGLQAKRGAVFGQPLPGTTVIDGHAQR</sequence>
<organism evidence="2 3">
    <name type="scientific">Mycena pura</name>
    <dbReference type="NCBI Taxonomy" id="153505"/>
    <lineage>
        <taxon>Eukaryota</taxon>
        <taxon>Fungi</taxon>
        <taxon>Dikarya</taxon>
        <taxon>Basidiomycota</taxon>
        <taxon>Agaricomycotina</taxon>
        <taxon>Agaricomycetes</taxon>
        <taxon>Agaricomycetidae</taxon>
        <taxon>Agaricales</taxon>
        <taxon>Marasmiineae</taxon>
        <taxon>Mycenaceae</taxon>
        <taxon>Mycena</taxon>
    </lineage>
</organism>
<accession>A0AAD6VKY0</accession>
<reference evidence="2" key="1">
    <citation type="submission" date="2023-03" db="EMBL/GenBank/DDBJ databases">
        <title>Massive genome expansion in bonnet fungi (Mycena s.s.) driven by repeated elements and novel gene families across ecological guilds.</title>
        <authorList>
            <consortium name="Lawrence Berkeley National Laboratory"/>
            <person name="Harder C.B."/>
            <person name="Miyauchi S."/>
            <person name="Viragh M."/>
            <person name="Kuo A."/>
            <person name="Thoen E."/>
            <person name="Andreopoulos B."/>
            <person name="Lu D."/>
            <person name="Skrede I."/>
            <person name="Drula E."/>
            <person name="Henrissat B."/>
            <person name="Morin E."/>
            <person name="Kohler A."/>
            <person name="Barry K."/>
            <person name="LaButti K."/>
            <person name="Morin E."/>
            <person name="Salamov A."/>
            <person name="Lipzen A."/>
            <person name="Mereny Z."/>
            <person name="Hegedus B."/>
            <person name="Baldrian P."/>
            <person name="Stursova M."/>
            <person name="Weitz H."/>
            <person name="Taylor A."/>
            <person name="Grigoriev I.V."/>
            <person name="Nagy L.G."/>
            <person name="Martin F."/>
            <person name="Kauserud H."/>
        </authorList>
    </citation>
    <scope>NUCLEOTIDE SEQUENCE</scope>
    <source>
        <strain evidence="2">9144</strain>
    </source>
</reference>
<gene>
    <name evidence="2" type="ORF">GGX14DRAFT_444178</name>
</gene>
<comment type="caution">
    <text evidence="2">The sequence shown here is derived from an EMBL/GenBank/DDBJ whole genome shotgun (WGS) entry which is preliminary data.</text>
</comment>
<protein>
    <recommendedName>
        <fullName evidence="1">HNH nuclease domain-containing protein</fullName>
    </recommendedName>
</protein>
<dbReference type="Pfam" id="PF13391">
    <property type="entry name" value="HNH_2"/>
    <property type="match status" value="1"/>
</dbReference>
<feature type="domain" description="HNH nuclease" evidence="1">
    <location>
        <begin position="211"/>
        <end position="298"/>
    </location>
</feature>
<dbReference type="Proteomes" id="UP001219525">
    <property type="component" value="Unassembled WGS sequence"/>
</dbReference>
<evidence type="ECO:0000259" key="1">
    <source>
        <dbReference type="Pfam" id="PF13391"/>
    </source>
</evidence>
<name>A0AAD6VKY0_9AGAR</name>
<dbReference type="EMBL" id="JARJCW010000019">
    <property type="protein sequence ID" value="KAJ7214568.1"/>
    <property type="molecule type" value="Genomic_DNA"/>
</dbReference>
<proteinExistence type="predicted"/>
<keyword evidence="3" id="KW-1185">Reference proteome</keyword>
<dbReference type="InterPro" id="IPR003615">
    <property type="entry name" value="HNH_nuc"/>
</dbReference>
<dbReference type="AlphaFoldDB" id="A0AAD6VKY0"/>
<evidence type="ECO:0000313" key="2">
    <source>
        <dbReference type="EMBL" id="KAJ7214568.1"/>
    </source>
</evidence>
<evidence type="ECO:0000313" key="3">
    <source>
        <dbReference type="Proteomes" id="UP001219525"/>
    </source>
</evidence>